<proteinExistence type="predicted"/>
<protein>
    <submittedName>
        <fullName evidence="2">Uncharacterized protein</fullName>
    </submittedName>
</protein>
<reference evidence="2 3" key="1">
    <citation type="submission" date="2019-09" db="EMBL/GenBank/DDBJ databases">
        <title>Whole-genome sequence of the purple sulfur bacterium Thiohalocapsa marina DSM 19078.</title>
        <authorList>
            <person name="Kyndt J.A."/>
            <person name="Meyer T.E."/>
        </authorList>
    </citation>
    <scope>NUCLEOTIDE SEQUENCE [LARGE SCALE GENOMIC DNA]</scope>
    <source>
        <strain evidence="2 3">DSM 19078</strain>
    </source>
</reference>
<evidence type="ECO:0000313" key="3">
    <source>
        <dbReference type="Proteomes" id="UP000322981"/>
    </source>
</evidence>
<evidence type="ECO:0000313" key="2">
    <source>
        <dbReference type="EMBL" id="KAA6184219.1"/>
    </source>
</evidence>
<dbReference type="EMBL" id="VWXX01000022">
    <property type="protein sequence ID" value="KAA6184219.1"/>
    <property type="molecule type" value="Genomic_DNA"/>
</dbReference>
<gene>
    <name evidence="2" type="ORF">F2Q65_12955</name>
</gene>
<feature type="region of interest" description="Disordered" evidence="1">
    <location>
        <begin position="1"/>
        <end position="30"/>
    </location>
</feature>
<evidence type="ECO:0000256" key="1">
    <source>
        <dbReference type="SAM" id="MobiDB-lite"/>
    </source>
</evidence>
<feature type="compositionally biased region" description="Basic and acidic residues" evidence="1">
    <location>
        <begin position="21"/>
        <end position="30"/>
    </location>
</feature>
<dbReference type="OrthoDB" id="9824342at2"/>
<organism evidence="2 3">
    <name type="scientific">Thiohalocapsa marina</name>
    <dbReference type="NCBI Taxonomy" id="424902"/>
    <lineage>
        <taxon>Bacteria</taxon>
        <taxon>Pseudomonadati</taxon>
        <taxon>Pseudomonadota</taxon>
        <taxon>Gammaproteobacteria</taxon>
        <taxon>Chromatiales</taxon>
        <taxon>Chromatiaceae</taxon>
        <taxon>Thiohalocapsa</taxon>
    </lineage>
</organism>
<comment type="caution">
    <text evidence="2">The sequence shown here is derived from an EMBL/GenBank/DDBJ whole genome shotgun (WGS) entry which is preliminary data.</text>
</comment>
<sequence>MSETHDNIIDATTRFSPSDHQNADLDRQRRDGQRLLHHKNRLKLSTEDREIVARNIGYLLTRHRIERRELAHTAACTTRNITAKELHDLVLGLGERAIAHRLRADVSKYRAVILGLGELTRIDAPLLANTVFSGTAIHPSSGSMRSEIENLIQLLYDITEALDSRYNLSNRFSTLAQRRSMLPVDAPFACWPGGAPCTPSLDLEAVVSPYWWDGLVRDYFRGDTYLENTSLRDFLRYMPHFYLGIDDNFDDNWPFPREMSIHSDTSDERCSSQPGRKLLWDDILLCHPERDTVKNRNRNRLAETVGDVARQQLNWDDTGKTILINGLSEEDLKERGREHMRRYMKEIGLEENWERDGGEMITEQGIWICLYPSWKSTIDRVPNLLPVIVRNYGMAGANGTITIDSVDIWLESIAKSKLVTGLTVLERLEEVLSADTIADEPEAMSELRRTVSFIEHHPLLQRARKLEAGARKIREYREQALRRTEEK</sequence>
<keyword evidence="3" id="KW-1185">Reference proteome</keyword>
<dbReference type="RefSeq" id="WP_150093837.1">
    <property type="nucleotide sequence ID" value="NZ_VWXX01000022.1"/>
</dbReference>
<dbReference type="AlphaFoldDB" id="A0A5M8FHM4"/>
<dbReference type="Proteomes" id="UP000322981">
    <property type="component" value="Unassembled WGS sequence"/>
</dbReference>
<name>A0A5M8FHM4_9GAMM</name>
<accession>A0A5M8FHM4</accession>